<feature type="compositionally biased region" description="Low complexity" evidence="6">
    <location>
        <begin position="853"/>
        <end position="868"/>
    </location>
</feature>
<feature type="compositionally biased region" description="Acidic residues" evidence="6">
    <location>
        <begin position="1065"/>
        <end position="1081"/>
    </location>
</feature>
<feature type="compositionally biased region" description="Polar residues" evidence="6">
    <location>
        <begin position="315"/>
        <end position="328"/>
    </location>
</feature>
<evidence type="ECO:0000313" key="8">
    <source>
        <dbReference type="Proteomes" id="UP000075714"/>
    </source>
</evidence>
<evidence type="ECO:0000256" key="3">
    <source>
        <dbReference type="ARBA" id="ARBA00022777"/>
    </source>
</evidence>
<feature type="compositionally biased region" description="Gly residues" evidence="6">
    <location>
        <begin position="292"/>
        <end position="303"/>
    </location>
</feature>
<dbReference type="Gene3D" id="2.60.200.30">
    <property type="entry name" value="Probable inorganic polyphosphate/atp-NAD kinase, domain 2"/>
    <property type="match status" value="2"/>
</dbReference>
<feature type="compositionally biased region" description="Gly residues" evidence="6">
    <location>
        <begin position="679"/>
        <end position="689"/>
    </location>
</feature>
<dbReference type="InterPro" id="IPR002504">
    <property type="entry name" value="NADK"/>
</dbReference>
<dbReference type="Pfam" id="PF01513">
    <property type="entry name" value="NAD_kinase"/>
    <property type="match status" value="1"/>
</dbReference>
<feature type="compositionally biased region" description="Gly residues" evidence="6">
    <location>
        <begin position="468"/>
        <end position="479"/>
    </location>
</feature>
<dbReference type="OrthoDB" id="24581at2759"/>
<evidence type="ECO:0000256" key="5">
    <source>
        <dbReference type="ARBA" id="ARBA00023027"/>
    </source>
</evidence>
<feature type="region of interest" description="Disordered" evidence="6">
    <location>
        <begin position="679"/>
        <end position="821"/>
    </location>
</feature>
<feature type="compositionally biased region" description="Pro residues" evidence="6">
    <location>
        <begin position="598"/>
        <end position="611"/>
    </location>
</feature>
<feature type="region of interest" description="Disordered" evidence="6">
    <location>
        <begin position="292"/>
        <end position="551"/>
    </location>
</feature>
<evidence type="ECO:0000313" key="7">
    <source>
        <dbReference type="EMBL" id="KXZ45245.1"/>
    </source>
</evidence>
<dbReference type="InterPro" id="IPR017438">
    <property type="entry name" value="ATP-NAD_kinase_N"/>
</dbReference>
<evidence type="ECO:0000256" key="4">
    <source>
        <dbReference type="ARBA" id="ARBA00022857"/>
    </source>
</evidence>
<feature type="compositionally biased region" description="Low complexity" evidence="6">
    <location>
        <begin position="369"/>
        <end position="378"/>
    </location>
</feature>
<feature type="compositionally biased region" description="Low complexity" evidence="6">
    <location>
        <begin position="981"/>
        <end position="990"/>
    </location>
</feature>
<keyword evidence="2" id="KW-0808">Transferase</keyword>
<keyword evidence="3" id="KW-0418">Kinase</keyword>
<feature type="compositionally biased region" description="Low complexity" evidence="6">
    <location>
        <begin position="387"/>
        <end position="411"/>
    </location>
</feature>
<evidence type="ECO:0008006" key="9">
    <source>
        <dbReference type="Google" id="ProtNLM"/>
    </source>
</evidence>
<feature type="compositionally biased region" description="Basic residues" evidence="6">
    <location>
        <begin position="612"/>
        <end position="628"/>
    </location>
</feature>
<feature type="compositionally biased region" description="Gly residues" evidence="6">
    <location>
        <begin position="497"/>
        <end position="510"/>
    </location>
</feature>
<protein>
    <recommendedName>
        <fullName evidence="9">NAD(+) kinase</fullName>
    </recommendedName>
</protein>
<gene>
    <name evidence="7" type="ORF">GPECTOR_56g341</name>
</gene>
<feature type="compositionally biased region" description="Low complexity" evidence="6">
    <location>
        <begin position="222"/>
        <end position="246"/>
    </location>
</feature>
<dbReference type="GO" id="GO:0006741">
    <property type="term" value="P:NADP+ biosynthetic process"/>
    <property type="evidence" value="ECO:0007669"/>
    <property type="project" value="InterPro"/>
</dbReference>
<feature type="compositionally biased region" description="Low complexity" evidence="6">
    <location>
        <begin position="795"/>
        <end position="821"/>
    </location>
</feature>
<dbReference type="Gene3D" id="3.40.50.10330">
    <property type="entry name" value="Probable inorganic polyphosphate/atp-NAD kinase, domain 1"/>
    <property type="match status" value="2"/>
</dbReference>
<feature type="region of interest" description="Disordered" evidence="6">
    <location>
        <begin position="201"/>
        <end position="258"/>
    </location>
</feature>
<dbReference type="PANTHER" id="PTHR20275">
    <property type="entry name" value="NAD KINASE"/>
    <property type="match status" value="1"/>
</dbReference>
<organism evidence="7 8">
    <name type="scientific">Gonium pectorale</name>
    <name type="common">Green alga</name>
    <dbReference type="NCBI Taxonomy" id="33097"/>
    <lineage>
        <taxon>Eukaryota</taxon>
        <taxon>Viridiplantae</taxon>
        <taxon>Chlorophyta</taxon>
        <taxon>core chlorophytes</taxon>
        <taxon>Chlorophyceae</taxon>
        <taxon>CS clade</taxon>
        <taxon>Chlamydomonadales</taxon>
        <taxon>Volvocaceae</taxon>
        <taxon>Gonium</taxon>
    </lineage>
</organism>
<sequence>MDGLEEKAKATLQGKGVCARWHTESSRLGQFSSGSFPATFPPAELLDVVKAARREAAEAGRLRAECEAWRARALEEQRRSARLQQLVKRLSGERRNGGMPPLGLGAAESGPRQALSAEALATHIGPSSVLAAAFALATPAAGGSTSGSIGGGGDGGSVSGGVSLATTAAAAAAAASAAVLASSAAAAAAAWRSFGRGRGAAAGGGSGVDAGSRPRQLSGHNPAASAPATTASSTRAPSSSSLSSLATGGGGSARGPSRAGFKLVVRGGNGGSASLRQLSTYGAMLNGSTGSGSVGEGGAGGGPIHESASACELSGQPNPSLNPPSGRSSVGGASPGRSISLTNGGLDAELGRRRSPPSSLASPPPPSLTAPLAATTGTLPPPPMGPLPTRMAGSEPAESLPPAGPAGAAIAMDKVAEVPSALPSPRPPAVTEGPRDRTAAVADDDDDDDAFTSGALPPPRPTAMTLGRAGGGGGGGGRSGAASGLRHVGSLPDVSTAGGGGGDSGAGLEPGGARLPSAPLPSRLISRARSTNSAAAGGASAPGGSPSLAATLSPLPVARRETLPATLHAHPLHPHHQHHLPLAPGSGSGSGGLAPQGSAPPAPAPAYPPAHPHPHPSHLHHRDHHHHNPHEELSWHAGCLHKQLSKLQDDLASITQSSNLIRCNRATCNLAPGSPRFGGGGGAGPGTSGGAAMPLAASPGTLTPVRRETAPAAAVGGPPTHGSAFGHPHTPSPFGGAVAAAAAAAAAQQQHEQRGVRGSESGGAGGMGAPPPASASHLPPRTQSGPTPEIAPSDGSGPLAASLAAAGRPSPATAAAAPQDDDAAAQADLVAADADAVATALAVAPDRPAGLTPPDGAAAPVPAPDAAAAAPGAFAPAHAAAAAPEPTPSCVTCQAVSPEPAFVALYWVTRPAAALVVAKPSPAVRPTLLAVLQLLHQRGVFTYVEPSLLASGALDLAALRKAEGWPAAAAAGVGDGGGGAAAAPAAAAHGQLGRVEEGTEADGSVEEGEAGGSSGSSGSSGLAGRSEASAEADAEALAYESGLDLPGCPTGVPRLLTWRPGCEDSGSEGEGEGSGDSESEGGPELLPSDVAAVVDFVVVLGGDGTVLWTCHIFGNKSVPPVVPFNMGSLGFLTPFDPASVAGVLEGVLEGGFALMLRHRLHAHIVRAAAVEACSRDGSCSVLTDAAASAAGDGPPAGPEWVVLNEVVIDRGISPFLTNLECYCDGAFVTTVQVPANSRAQMWCSFDGKDRQALRPGDAVIIRMSAWPVPTVCSRDASRDWFSSVREGLHWNLRRLQAGAGQ</sequence>
<comment type="similarity">
    <text evidence="1">Belongs to the NAD kinase family.</text>
</comment>
<keyword evidence="8" id="KW-1185">Reference proteome</keyword>
<feature type="compositionally biased region" description="Low complexity" evidence="6">
    <location>
        <begin position="533"/>
        <end position="550"/>
    </location>
</feature>
<feature type="region of interest" description="Disordered" evidence="6">
    <location>
        <begin position="848"/>
        <end position="868"/>
    </location>
</feature>
<dbReference type="Proteomes" id="UP000075714">
    <property type="component" value="Unassembled WGS sequence"/>
</dbReference>
<dbReference type="SUPFAM" id="SSF111331">
    <property type="entry name" value="NAD kinase/diacylglycerol kinase-like"/>
    <property type="match status" value="1"/>
</dbReference>
<keyword evidence="5" id="KW-0520">NAD</keyword>
<feature type="region of interest" description="Disordered" evidence="6">
    <location>
        <begin position="571"/>
        <end position="630"/>
    </location>
</feature>
<feature type="region of interest" description="Disordered" evidence="6">
    <location>
        <begin position="971"/>
        <end position="1029"/>
    </location>
</feature>
<evidence type="ECO:0000256" key="6">
    <source>
        <dbReference type="SAM" id="MobiDB-lite"/>
    </source>
</evidence>
<feature type="compositionally biased region" description="Acidic residues" evidence="6">
    <location>
        <begin position="998"/>
        <end position="1009"/>
    </location>
</feature>
<name>A0A150G6T3_GONPE</name>
<proteinExistence type="inferred from homology"/>
<evidence type="ECO:0000256" key="2">
    <source>
        <dbReference type="ARBA" id="ARBA00022679"/>
    </source>
</evidence>
<comment type="caution">
    <text evidence="7">The sequence shown here is derived from an EMBL/GenBank/DDBJ whole genome shotgun (WGS) entry which is preliminary data.</text>
</comment>
<dbReference type="PANTHER" id="PTHR20275:SF0">
    <property type="entry name" value="NAD KINASE"/>
    <property type="match status" value="1"/>
</dbReference>
<accession>A0A150G6T3</accession>
<feature type="compositionally biased region" description="Low complexity" evidence="6">
    <location>
        <begin position="737"/>
        <end position="750"/>
    </location>
</feature>
<dbReference type="InterPro" id="IPR017437">
    <property type="entry name" value="ATP-NAD_kinase_PpnK-typ_C"/>
</dbReference>
<dbReference type="GO" id="GO:0003951">
    <property type="term" value="F:NAD+ kinase activity"/>
    <property type="evidence" value="ECO:0007669"/>
    <property type="project" value="InterPro"/>
</dbReference>
<dbReference type="EMBL" id="LSYV01000057">
    <property type="protein sequence ID" value="KXZ45245.1"/>
    <property type="molecule type" value="Genomic_DNA"/>
</dbReference>
<feature type="compositionally biased region" description="Low complexity" evidence="6">
    <location>
        <begin position="1016"/>
        <end position="1029"/>
    </location>
</feature>
<reference evidence="8" key="1">
    <citation type="journal article" date="2016" name="Nat. Commun.">
        <title>The Gonium pectorale genome demonstrates co-option of cell cycle regulation during the evolution of multicellularity.</title>
        <authorList>
            <person name="Hanschen E.R."/>
            <person name="Marriage T.N."/>
            <person name="Ferris P.J."/>
            <person name="Hamaji T."/>
            <person name="Toyoda A."/>
            <person name="Fujiyama A."/>
            <person name="Neme R."/>
            <person name="Noguchi H."/>
            <person name="Minakuchi Y."/>
            <person name="Suzuki M."/>
            <person name="Kawai-Toyooka H."/>
            <person name="Smith D.R."/>
            <person name="Sparks H."/>
            <person name="Anderson J."/>
            <person name="Bakaric R."/>
            <person name="Luria V."/>
            <person name="Karger A."/>
            <person name="Kirschner M.W."/>
            <person name="Durand P.M."/>
            <person name="Michod R.E."/>
            <person name="Nozaki H."/>
            <person name="Olson B.J."/>
        </authorList>
    </citation>
    <scope>NUCLEOTIDE SEQUENCE [LARGE SCALE GENOMIC DNA]</scope>
    <source>
        <strain evidence="8">NIES-2863</strain>
    </source>
</reference>
<feature type="region of interest" description="Disordered" evidence="6">
    <location>
        <begin position="1056"/>
        <end position="1085"/>
    </location>
</feature>
<evidence type="ECO:0000256" key="1">
    <source>
        <dbReference type="ARBA" id="ARBA00010995"/>
    </source>
</evidence>
<dbReference type="STRING" id="33097.A0A150G6T3"/>
<dbReference type="InterPro" id="IPR016064">
    <property type="entry name" value="NAD/diacylglycerol_kinase_sf"/>
</dbReference>
<keyword evidence="4" id="KW-0521">NADP</keyword>
<dbReference type="GO" id="GO:0019674">
    <property type="term" value="P:NAD+ metabolic process"/>
    <property type="evidence" value="ECO:0007669"/>
    <property type="project" value="InterPro"/>
</dbReference>